<keyword evidence="2" id="KW-1185">Reference proteome</keyword>
<dbReference type="Proteomes" id="UP000215335">
    <property type="component" value="Unassembled WGS sequence"/>
</dbReference>
<reference evidence="1 2" key="1">
    <citation type="journal article" date="2017" name="Curr. Biol.">
        <title>The Evolution of Venom by Co-option of Single-Copy Genes.</title>
        <authorList>
            <person name="Martinson E.O."/>
            <person name="Mrinalini"/>
            <person name="Kelkar Y.D."/>
            <person name="Chang C.H."/>
            <person name="Werren J.H."/>
        </authorList>
    </citation>
    <scope>NUCLEOTIDE SEQUENCE [LARGE SCALE GENOMIC DNA]</scope>
    <source>
        <strain evidence="1 2">Alberta</strain>
        <tissue evidence="1">Whole body</tissue>
    </source>
</reference>
<dbReference type="AlphaFoldDB" id="A0A232EUJ3"/>
<protein>
    <submittedName>
        <fullName evidence="1">Uncharacterized protein</fullName>
    </submittedName>
</protein>
<gene>
    <name evidence="1" type="ORF">TSAR_014106</name>
</gene>
<name>A0A232EUJ3_9HYME</name>
<accession>A0A232EUJ3</accession>
<evidence type="ECO:0000313" key="1">
    <source>
        <dbReference type="EMBL" id="OXU22022.1"/>
    </source>
</evidence>
<dbReference type="EMBL" id="NNAY01002121">
    <property type="protein sequence ID" value="OXU22022.1"/>
    <property type="molecule type" value="Genomic_DNA"/>
</dbReference>
<evidence type="ECO:0000313" key="2">
    <source>
        <dbReference type="Proteomes" id="UP000215335"/>
    </source>
</evidence>
<proteinExistence type="predicted"/>
<sequence length="67" mass="7887">MDIFEQDFHLHAFFSLSIIRIQGSRVTYPSPSSITYTCMCIPEPNIRRTFLEFRVIEKNHVIDTPRA</sequence>
<organism evidence="1 2">
    <name type="scientific">Trichomalopsis sarcophagae</name>
    <dbReference type="NCBI Taxonomy" id="543379"/>
    <lineage>
        <taxon>Eukaryota</taxon>
        <taxon>Metazoa</taxon>
        <taxon>Ecdysozoa</taxon>
        <taxon>Arthropoda</taxon>
        <taxon>Hexapoda</taxon>
        <taxon>Insecta</taxon>
        <taxon>Pterygota</taxon>
        <taxon>Neoptera</taxon>
        <taxon>Endopterygota</taxon>
        <taxon>Hymenoptera</taxon>
        <taxon>Apocrita</taxon>
        <taxon>Proctotrupomorpha</taxon>
        <taxon>Chalcidoidea</taxon>
        <taxon>Pteromalidae</taxon>
        <taxon>Pteromalinae</taxon>
        <taxon>Trichomalopsis</taxon>
    </lineage>
</organism>
<comment type="caution">
    <text evidence="1">The sequence shown here is derived from an EMBL/GenBank/DDBJ whole genome shotgun (WGS) entry which is preliminary data.</text>
</comment>